<keyword evidence="4 5" id="KW-0539">Nucleus</keyword>
<feature type="region of interest" description="Disordered" evidence="6">
    <location>
        <begin position="268"/>
        <end position="311"/>
    </location>
</feature>
<evidence type="ECO:0000256" key="3">
    <source>
        <dbReference type="ARBA" id="ARBA00022517"/>
    </source>
</evidence>
<protein>
    <recommendedName>
        <fullName evidence="5">Ribosome biogenesis regulatory protein</fullName>
    </recommendedName>
</protein>
<sequence length="311" mass="35494">MADYHDAKSEVLVNLDIGNLLVNSVALLKASIDSDPSEEALKHVASLGAQQLLQEIFKLPSEYHEHVPVAKLPEPLISIPREKYVPKEKTMTKWEKFAKEKGITKKRKDKLAWDDESKGWKPLHGYRSKNNEKQWCMEVPANGDPNADYFAKAKEEKKEKIAKNEYQRLRNIAAATKSKVTNLESVDMADKHQLSRSLSAAKTATASLGRFTDKLPHEKAPKNKMKKRQFKPNVPKNMKEERENNLKIFQTLDKKNPKLNIQEAVQRYMTKPLKEGDEGKSGKPKKSKKGKFVKNLFRGGKKTKGTFKKRS</sequence>
<evidence type="ECO:0000256" key="2">
    <source>
        <dbReference type="ARBA" id="ARBA00010077"/>
    </source>
</evidence>
<dbReference type="AlphaFoldDB" id="A0AAV6UNL6"/>
<organism evidence="7 8">
    <name type="scientific">Oedothorax gibbosus</name>
    <dbReference type="NCBI Taxonomy" id="931172"/>
    <lineage>
        <taxon>Eukaryota</taxon>
        <taxon>Metazoa</taxon>
        <taxon>Ecdysozoa</taxon>
        <taxon>Arthropoda</taxon>
        <taxon>Chelicerata</taxon>
        <taxon>Arachnida</taxon>
        <taxon>Araneae</taxon>
        <taxon>Araneomorphae</taxon>
        <taxon>Entelegynae</taxon>
        <taxon>Araneoidea</taxon>
        <taxon>Linyphiidae</taxon>
        <taxon>Erigoninae</taxon>
        <taxon>Oedothorax</taxon>
    </lineage>
</organism>
<proteinExistence type="inferred from homology"/>
<comment type="caution">
    <text evidence="7">The sequence shown here is derived from an EMBL/GenBank/DDBJ whole genome shotgun (WGS) entry which is preliminary data.</text>
</comment>
<evidence type="ECO:0000256" key="4">
    <source>
        <dbReference type="ARBA" id="ARBA00023242"/>
    </source>
</evidence>
<comment type="subcellular location">
    <subcellularLocation>
        <location evidence="1 5">Nucleus</location>
    </subcellularLocation>
</comment>
<evidence type="ECO:0000313" key="7">
    <source>
        <dbReference type="EMBL" id="KAG8185216.1"/>
    </source>
</evidence>
<evidence type="ECO:0000256" key="1">
    <source>
        <dbReference type="ARBA" id="ARBA00004123"/>
    </source>
</evidence>
<keyword evidence="3 5" id="KW-0690">Ribosome biogenesis</keyword>
<gene>
    <name evidence="7" type="ORF">JTE90_025888</name>
</gene>
<evidence type="ECO:0000256" key="5">
    <source>
        <dbReference type="RuleBase" id="RU364132"/>
    </source>
</evidence>
<accession>A0AAV6UNL6</accession>
<feature type="compositionally biased region" description="Basic residues" evidence="6">
    <location>
        <begin position="282"/>
        <end position="292"/>
    </location>
</feature>
<keyword evidence="8" id="KW-1185">Reference proteome</keyword>
<dbReference type="GO" id="GO:0005634">
    <property type="term" value="C:nucleus"/>
    <property type="evidence" value="ECO:0007669"/>
    <property type="project" value="UniProtKB-SubCell"/>
</dbReference>
<reference evidence="7 8" key="1">
    <citation type="journal article" date="2022" name="Nat. Ecol. Evol.">
        <title>A masculinizing supergene underlies an exaggerated male reproductive morph in a spider.</title>
        <authorList>
            <person name="Hendrickx F."/>
            <person name="De Corte Z."/>
            <person name="Sonet G."/>
            <person name="Van Belleghem S.M."/>
            <person name="Kostlbacher S."/>
            <person name="Vangestel C."/>
        </authorList>
    </citation>
    <scope>NUCLEOTIDE SEQUENCE [LARGE SCALE GENOMIC DNA]</scope>
    <source>
        <strain evidence="7">W744_W776</strain>
    </source>
</reference>
<dbReference type="InterPro" id="IPR007023">
    <property type="entry name" value="Ribosom_reg"/>
</dbReference>
<dbReference type="Pfam" id="PF04939">
    <property type="entry name" value="RRS1"/>
    <property type="match status" value="1"/>
</dbReference>
<feature type="compositionally biased region" description="Basic and acidic residues" evidence="6">
    <location>
        <begin position="272"/>
        <end position="281"/>
    </location>
</feature>
<dbReference type="EMBL" id="JAFNEN010000343">
    <property type="protein sequence ID" value="KAG8185216.1"/>
    <property type="molecule type" value="Genomic_DNA"/>
</dbReference>
<evidence type="ECO:0000313" key="8">
    <source>
        <dbReference type="Proteomes" id="UP000827092"/>
    </source>
</evidence>
<dbReference type="GO" id="GO:0042254">
    <property type="term" value="P:ribosome biogenesis"/>
    <property type="evidence" value="ECO:0007669"/>
    <property type="project" value="UniProtKB-KW"/>
</dbReference>
<comment type="function">
    <text evidence="5">Involved in ribosomal large subunit assembly.</text>
</comment>
<comment type="similarity">
    <text evidence="2 5">Belongs to the RRS1 family.</text>
</comment>
<dbReference type="Proteomes" id="UP000827092">
    <property type="component" value="Unassembled WGS sequence"/>
</dbReference>
<feature type="compositionally biased region" description="Basic residues" evidence="6">
    <location>
        <begin position="299"/>
        <end position="311"/>
    </location>
</feature>
<evidence type="ECO:0000256" key="6">
    <source>
        <dbReference type="SAM" id="MobiDB-lite"/>
    </source>
</evidence>
<name>A0AAV6UNL6_9ARAC</name>